<sequence>TWGGAKRVRVEPKWRIGEIEVGVKEEDNAGELGMGGKRAIQERRKSALSFCTPAKALESPARAYVALGRSVSAVNAPLTPHSEEDEEDTRSLLDRMKHDDLEEDAETAGTERHADAEENTEDDSEDDQQAGEEEENSDKENGRASPVRPPSSHGPKPDVSETSHHMPTPLSPTRIALDLDLEVEKTPLTQLTRPTGTSRRQHTNAFSGPQTPTLTSVKHLFSPPAVKSMRALFRGAGKGAEMGIREEALDGVEEMMLMPDGYRARDKDVPEQVIAEEHEQEEQERTRVAEKEEEERKPVRATSQKTPVPPSAPITTAARRRTTRTVVGTGVTGSNAREFSTSRPVARTEPVPSKRAQMVLPNRAEKEKEKATAVAPELESEPAPGVLAEERDEVATQLAVQKKPVKAGLLRARKGVATETSGPNVLIRMMRGGVHLIVVDIVQSFVPLICHGKREQVDCNLLLTWSMDDKEFEREEATYGKHISKFISSLRNHPPVLIT</sequence>
<feature type="non-terminal residue" evidence="2">
    <location>
        <position position="1"/>
    </location>
</feature>
<comment type="caution">
    <text evidence="2">The sequence shown here is derived from an EMBL/GenBank/DDBJ whole genome shotgun (WGS) entry which is preliminary data.</text>
</comment>
<feature type="compositionally biased region" description="Basic and acidic residues" evidence="1">
    <location>
        <begin position="89"/>
        <end position="100"/>
    </location>
</feature>
<evidence type="ECO:0000256" key="1">
    <source>
        <dbReference type="SAM" id="MobiDB-lite"/>
    </source>
</evidence>
<dbReference type="AlphaFoldDB" id="A0A1J8Q7P7"/>
<feature type="compositionally biased region" description="Basic and acidic residues" evidence="1">
    <location>
        <begin position="283"/>
        <end position="298"/>
    </location>
</feature>
<dbReference type="OrthoDB" id="2691988at2759"/>
<name>A0A1J8Q7P7_9AGAM</name>
<proteinExistence type="predicted"/>
<feature type="compositionally biased region" description="Acidic residues" evidence="1">
    <location>
        <begin position="117"/>
        <end position="137"/>
    </location>
</feature>
<feature type="region of interest" description="Disordered" evidence="1">
    <location>
        <begin position="73"/>
        <end position="172"/>
    </location>
</feature>
<dbReference type="STRING" id="180088.A0A1J8Q7P7"/>
<evidence type="ECO:0000313" key="3">
    <source>
        <dbReference type="Proteomes" id="UP000183567"/>
    </source>
</evidence>
<feature type="region of interest" description="Disordered" evidence="1">
    <location>
        <begin position="331"/>
        <end position="351"/>
    </location>
</feature>
<evidence type="ECO:0000313" key="2">
    <source>
        <dbReference type="EMBL" id="OJA16671.1"/>
    </source>
</evidence>
<reference evidence="2 3" key="1">
    <citation type="submission" date="2016-03" db="EMBL/GenBank/DDBJ databases">
        <title>Comparative genomics of the ectomycorrhizal sister species Rhizopogon vinicolor and Rhizopogon vesiculosus (Basidiomycota: Boletales) reveals a divergence of the mating type B locus.</title>
        <authorList>
            <person name="Mujic A.B."/>
            <person name="Kuo A."/>
            <person name="Tritt A."/>
            <person name="Lipzen A."/>
            <person name="Chen C."/>
            <person name="Johnson J."/>
            <person name="Sharma A."/>
            <person name="Barry K."/>
            <person name="Grigoriev I.V."/>
            <person name="Spatafora J.W."/>
        </authorList>
    </citation>
    <scope>NUCLEOTIDE SEQUENCE [LARGE SCALE GENOMIC DNA]</scope>
    <source>
        <strain evidence="2 3">AM-OR11-056</strain>
    </source>
</reference>
<keyword evidence="3" id="KW-1185">Reference proteome</keyword>
<feature type="compositionally biased region" description="Polar residues" evidence="1">
    <location>
        <begin position="334"/>
        <end position="343"/>
    </location>
</feature>
<accession>A0A1J8Q7P7</accession>
<feature type="region of interest" description="Disordered" evidence="1">
    <location>
        <begin position="187"/>
        <end position="213"/>
    </location>
</feature>
<dbReference type="EMBL" id="LVVM01002461">
    <property type="protein sequence ID" value="OJA16671.1"/>
    <property type="molecule type" value="Genomic_DNA"/>
</dbReference>
<dbReference type="Proteomes" id="UP000183567">
    <property type="component" value="Unassembled WGS sequence"/>
</dbReference>
<gene>
    <name evidence="2" type="ORF">AZE42_10269</name>
</gene>
<feature type="compositionally biased region" description="Basic and acidic residues" evidence="1">
    <location>
        <begin position="155"/>
        <end position="164"/>
    </location>
</feature>
<protein>
    <submittedName>
        <fullName evidence="2">Uncharacterized protein</fullName>
    </submittedName>
</protein>
<feature type="region of interest" description="Disordered" evidence="1">
    <location>
        <begin position="277"/>
        <end position="314"/>
    </location>
</feature>
<organism evidence="2 3">
    <name type="scientific">Rhizopogon vesiculosus</name>
    <dbReference type="NCBI Taxonomy" id="180088"/>
    <lineage>
        <taxon>Eukaryota</taxon>
        <taxon>Fungi</taxon>
        <taxon>Dikarya</taxon>
        <taxon>Basidiomycota</taxon>
        <taxon>Agaricomycotina</taxon>
        <taxon>Agaricomycetes</taxon>
        <taxon>Agaricomycetidae</taxon>
        <taxon>Boletales</taxon>
        <taxon>Suillineae</taxon>
        <taxon>Rhizopogonaceae</taxon>
        <taxon>Rhizopogon</taxon>
    </lineage>
</organism>